<evidence type="ECO:0000256" key="3">
    <source>
        <dbReference type="RuleBase" id="RU361235"/>
    </source>
</evidence>
<evidence type="ECO:0000313" key="5">
    <source>
        <dbReference type="EMBL" id="TWJ01474.1"/>
    </source>
</evidence>
<comment type="similarity">
    <text evidence="1 3">Belongs to the type-B carboxylesterase/lipase family.</text>
</comment>
<evidence type="ECO:0000256" key="2">
    <source>
        <dbReference type="ARBA" id="ARBA00022801"/>
    </source>
</evidence>
<keyword evidence="6" id="KW-1185">Reference proteome</keyword>
<dbReference type="InterPro" id="IPR002018">
    <property type="entry name" value="CarbesteraseB"/>
</dbReference>
<reference evidence="5 6" key="1">
    <citation type="submission" date="2019-07" db="EMBL/GenBank/DDBJ databases">
        <title>Genomic Encyclopedia of Archaeal and Bacterial Type Strains, Phase II (KMG-II): from individual species to whole genera.</title>
        <authorList>
            <person name="Goeker M."/>
        </authorList>
    </citation>
    <scope>NUCLEOTIDE SEQUENCE [LARGE SCALE GENOMIC DNA]</scope>
    <source>
        <strain evidence="5 6">ATCC BAA-1854</strain>
    </source>
</reference>
<feature type="domain" description="Carboxylesterase type B" evidence="4">
    <location>
        <begin position="33"/>
        <end position="515"/>
    </location>
</feature>
<organism evidence="5 6">
    <name type="scientific">Mucilaginibacter frigoritolerans</name>
    <dbReference type="NCBI Taxonomy" id="652788"/>
    <lineage>
        <taxon>Bacteria</taxon>
        <taxon>Pseudomonadati</taxon>
        <taxon>Bacteroidota</taxon>
        <taxon>Sphingobacteriia</taxon>
        <taxon>Sphingobacteriales</taxon>
        <taxon>Sphingobacteriaceae</taxon>
        <taxon>Mucilaginibacter</taxon>
    </lineage>
</organism>
<accession>A0A562U6V6</accession>
<name>A0A562U6V6_9SPHI</name>
<dbReference type="Pfam" id="PF00135">
    <property type="entry name" value="COesterase"/>
    <property type="match status" value="1"/>
</dbReference>
<dbReference type="RefSeq" id="WP_211360697.1">
    <property type="nucleotide sequence ID" value="NZ_VLLI01000004.1"/>
</dbReference>
<dbReference type="GO" id="GO:0016787">
    <property type="term" value="F:hydrolase activity"/>
    <property type="evidence" value="ECO:0007669"/>
    <property type="project" value="UniProtKB-KW"/>
</dbReference>
<dbReference type="AlphaFoldDB" id="A0A562U6V6"/>
<dbReference type="InterPro" id="IPR050309">
    <property type="entry name" value="Type-B_Carboxylest/Lipase"/>
</dbReference>
<dbReference type="PROSITE" id="PS00122">
    <property type="entry name" value="CARBOXYLESTERASE_B_1"/>
    <property type="match status" value="1"/>
</dbReference>
<dbReference type="SUPFAM" id="SSF53474">
    <property type="entry name" value="alpha/beta-Hydrolases"/>
    <property type="match status" value="1"/>
</dbReference>
<protein>
    <recommendedName>
        <fullName evidence="3">Carboxylic ester hydrolase</fullName>
        <ecNumber evidence="3">3.1.1.-</ecNumber>
    </recommendedName>
</protein>
<dbReference type="InterPro" id="IPR019826">
    <property type="entry name" value="Carboxylesterase_B_AS"/>
</dbReference>
<comment type="caution">
    <text evidence="5">The sequence shown here is derived from an EMBL/GenBank/DDBJ whole genome shotgun (WGS) entry which is preliminary data.</text>
</comment>
<evidence type="ECO:0000256" key="1">
    <source>
        <dbReference type="ARBA" id="ARBA00005964"/>
    </source>
</evidence>
<dbReference type="Proteomes" id="UP000317010">
    <property type="component" value="Unassembled WGS sequence"/>
</dbReference>
<dbReference type="EC" id="3.1.1.-" evidence="3"/>
<evidence type="ECO:0000259" key="4">
    <source>
        <dbReference type="Pfam" id="PF00135"/>
    </source>
</evidence>
<dbReference type="InterPro" id="IPR029058">
    <property type="entry name" value="AB_hydrolase_fold"/>
</dbReference>
<dbReference type="EMBL" id="VLLI01000004">
    <property type="protein sequence ID" value="TWJ01474.1"/>
    <property type="molecule type" value="Genomic_DNA"/>
</dbReference>
<sequence length="522" mass="57556">MKKMSSKAVYTAFVSILVICYSFKLSKVISNNSDTVRVETGLISGIKNDSSDVIAYKGIPFAAPPVGNLRWKAPQPAKPWQGVKECDAFGPSPMQAKPVPFMVYTPEFLIPEIPISEDCLYLNVWTKAKRGAKRPVFVWIYGGGFTSGGTAVPIYDGEAMAQKGILFVSVNYRVGVFGFLAHPDLTKESPNNASGNYGLLDQIAALNWIKRNINAFGGDPDNVTIAGQSAGSMSVNCLVASPLVKGLFNRAIAESGSLFLANLTLKTNNLNTAEQQGVKLAAAVNASTLNELRKVSAEDLMKFQGRYSPIVDGYVLPEPVAQTFAEGKQNNVPVLTGWNADESFVASFKNKDEFKQQAKDQYGDDADEFLKYYPSNTDEEAMRSQIKLSRDMIFAASGFKWASLQSEQGKAPIYVYYFARKLPATPDYVKYGAFHTGEVAYVMDNLKFLHRPWQVVDYQLANVMSTYWINFITNGNPNGKGLPVWSAFNTQNYPAMVFNNGAIKQQLPDKDELQFMVNKASK</sequence>
<proteinExistence type="inferred from homology"/>
<gene>
    <name evidence="5" type="ORF">JN11_01625</name>
</gene>
<keyword evidence="2 3" id="KW-0378">Hydrolase</keyword>
<dbReference type="PANTHER" id="PTHR11559">
    <property type="entry name" value="CARBOXYLESTERASE"/>
    <property type="match status" value="1"/>
</dbReference>
<evidence type="ECO:0000313" key="6">
    <source>
        <dbReference type="Proteomes" id="UP000317010"/>
    </source>
</evidence>
<dbReference type="Gene3D" id="3.40.50.1820">
    <property type="entry name" value="alpha/beta hydrolase"/>
    <property type="match status" value="1"/>
</dbReference>